<feature type="region of interest" description="Disordered" evidence="1">
    <location>
        <begin position="100"/>
        <end position="143"/>
    </location>
</feature>
<dbReference type="STRING" id="157652.A0A371FYT3"/>
<feature type="region of interest" description="Disordered" evidence="1">
    <location>
        <begin position="161"/>
        <end position="185"/>
    </location>
</feature>
<proteinExistence type="predicted"/>
<accession>A0A371FYT3</accession>
<reference evidence="2" key="1">
    <citation type="submission" date="2018-05" db="EMBL/GenBank/DDBJ databases">
        <title>Draft genome of Mucuna pruriens seed.</title>
        <authorList>
            <person name="Nnadi N.E."/>
            <person name="Vos R."/>
            <person name="Hasami M.H."/>
            <person name="Devisetty U.K."/>
            <person name="Aguiy J.C."/>
        </authorList>
    </citation>
    <scope>NUCLEOTIDE SEQUENCE [LARGE SCALE GENOMIC DNA]</scope>
    <source>
        <strain evidence="2">JCA_2017</strain>
    </source>
</reference>
<sequence>MVVKKPRVYALPVINSSVMSSYKSRTRTVSNDISSKSETTKGSVGEKADKLEHVVEENGDRPNASAKLGKSEAINNGEATLDNINIENLDATNTMKQTEEVYAEEDQTKKRKRDKLPIRGGKMASKNTKKEPLQSSKPAANFESREELAKKWRMETSKMFPSVPNNSVLPTTTNRSTPHASHRSGLYLRTNPTTVQFPSANFPIHMPSLGIHPFDVGVGNQGLDWRRIMPLSNGIFGPHHQGSSSRGFHSFQPLASAHLRKLNTNFNSMAPQVVAPKLNERPNLLAQNFRPMSVQTLQTPAPSVSATRTSPPTNAEIEARPQFLLGGLVLLPKNLTLNKNADHVTDNTK</sequence>
<dbReference type="Proteomes" id="UP000257109">
    <property type="component" value="Unassembled WGS sequence"/>
</dbReference>
<feature type="non-terminal residue" evidence="2">
    <location>
        <position position="1"/>
    </location>
</feature>
<evidence type="ECO:0000313" key="3">
    <source>
        <dbReference type="Proteomes" id="UP000257109"/>
    </source>
</evidence>
<feature type="compositionally biased region" description="Polar residues" evidence="1">
    <location>
        <begin position="23"/>
        <end position="42"/>
    </location>
</feature>
<dbReference type="EMBL" id="QJKJ01007350">
    <property type="protein sequence ID" value="RDX83477.1"/>
    <property type="molecule type" value="Genomic_DNA"/>
</dbReference>
<organism evidence="2 3">
    <name type="scientific">Mucuna pruriens</name>
    <name type="common">Velvet bean</name>
    <name type="synonym">Dolichos pruriens</name>
    <dbReference type="NCBI Taxonomy" id="157652"/>
    <lineage>
        <taxon>Eukaryota</taxon>
        <taxon>Viridiplantae</taxon>
        <taxon>Streptophyta</taxon>
        <taxon>Embryophyta</taxon>
        <taxon>Tracheophyta</taxon>
        <taxon>Spermatophyta</taxon>
        <taxon>Magnoliopsida</taxon>
        <taxon>eudicotyledons</taxon>
        <taxon>Gunneridae</taxon>
        <taxon>Pentapetalae</taxon>
        <taxon>rosids</taxon>
        <taxon>fabids</taxon>
        <taxon>Fabales</taxon>
        <taxon>Fabaceae</taxon>
        <taxon>Papilionoideae</taxon>
        <taxon>50 kb inversion clade</taxon>
        <taxon>NPAAA clade</taxon>
        <taxon>indigoferoid/millettioid clade</taxon>
        <taxon>Phaseoleae</taxon>
        <taxon>Mucuna</taxon>
    </lineage>
</organism>
<protein>
    <submittedName>
        <fullName evidence="2">Uncharacterized protein</fullName>
    </submittedName>
</protein>
<feature type="region of interest" description="Disordered" evidence="1">
    <location>
        <begin position="23"/>
        <end position="50"/>
    </location>
</feature>
<feature type="compositionally biased region" description="Polar residues" evidence="1">
    <location>
        <begin position="163"/>
        <end position="179"/>
    </location>
</feature>
<dbReference type="AlphaFoldDB" id="A0A371FYT3"/>
<evidence type="ECO:0000313" key="2">
    <source>
        <dbReference type="EMBL" id="RDX83477.1"/>
    </source>
</evidence>
<comment type="caution">
    <text evidence="2">The sequence shown here is derived from an EMBL/GenBank/DDBJ whole genome shotgun (WGS) entry which is preliminary data.</text>
</comment>
<gene>
    <name evidence="2" type="ORF">CR513_35593</name>
</gene>
<name>A0A371FYT3_MUCPR</name>
<keyword evidence="3" id="KW-1185">Reference proteome</keyword>
<dbReference type="OrthoDB" id="10619443at2759"/>
<evidence type="ECO:0000256" key="1">
    <source>
        <dbReference type="SAM" id="MobiDB-lite"/>
    </source>
</evidence>